<dbReference type="AlphaFoldDB" id="A0A9D2CBN4"/>
<reference evidence="1" key="1">
    <citation type="journal article" date="2021" name="PeerJ">
        <title>Extensive microbial diversity within the chicken gut microbiome revealed by metagenomics and culture.</title>
        <authorList>
            <person name="Gilroy R."/>
            <person name="Ravi A."/>
            <person name="Getino M."/>
            <person name="Pursley I."/>
            <person name="Horton D.L."/>
            <person name="Alikhan N.F."/>
            <person name="Baker D."/>
            <person name="Gharbi K."/>
            <person name="Hall N."/>
            <person name="Watson M."/>
            <person name="Adriaenssens E.M."/>
            <person name="Foster-Nyarko E."/>
            <person name="Jarju S."/>
            <person name="Secka A."/>
            <person name="Antonio M."/>
            <person name="Oren A."/>
            <person name="Chaudhuri R.R."/>
            <person name="La Ragione R."/>
            <person name="Hildebrand F."/>
            <person name="Pallen M.J."/>
        </authorList>
    </citation>
    <scope>NUCLEOTIDE SEQUENCE</scope>
    <source>
        <strain evidence="1">5134</strain>
    </source>
</reference>
<accession>A0A9D2CBN4</accession>
<comment type="caution">
    <text evidence="1">The sequence shown here is derived from an EMBL/GenBank/DDBJ whole genome shotgun (WGS) entry which is preliminary data.</text>
</comment>
<evidence type="ECO:0000313" key="1">
    <source>
        <dbReference type="EMBL" id="HIY68089.1"/>
    </source>
</evidence>
<dbReference type="Proteomes" id="UP000886844">
    <property type="component" value="Unassembled WGS sequence"/>
</dbReference>
<organism evidence="1 2">
    <name type="scientific">Candidatus Alistipes intestinigallinarum</name>
    <dbReference type="NCBI Taxonomy" id="2838440"/>
    <lineage>
        <taxon>Bacteria</taxon>
        <taxon>Pseudomonadati</taxon>
        <taxon>Bacteroidota</taxon>
        <taxon>Bacteroidia</taxon>
        <taxon>Bacteroidales</taxon>
        <taxon>Rikenellaceae</taxon>
        <taxon>Alistipes</taxon>
    </lineage>
</organism>
<sequence>MAKKVVATLKTGTGKQFTKCIKMVKSDKTGAYMFKEGVIANDQVKDFFDEKK</sequence>
<dbReference type="InterPro" id="IPR025379">
    <property type="entry name" value="DUF4295"/>
</dbReference>
<dbReference type="Pfam" id="PF14128">
    <property type="entry name" value="DUF4295"/>
    <property type="match status" value="1"/>
</dbReference>
<name>A0A9D2CBN4_9BACT</name>
<evidence type="ECO:0000313" key="2">
    <source>
        <dbReference type="Proteomes" id="UP000886844"/>
    </source>
</evidence>
<proteinExistence type="predicted"/>
<reference evidence="1" key="2">
    <citation type="submission" date="2021-04" db="EMBL/GenBank/DDBJ databases">
        <authorList>
            <person name="Gilroy R."/>
        </authorList>
    </citation>
    <scope>NUCLEOTIDE SEQUENCE</scope>
    <source>
        <strain evidence="1">5134</strain>
    </source>
</reference>
<dbReference type="EMBL" id="DXDA01000015">
    <property type="protein sequence ID" value="HIY68089.1"/>
    <property type="molecule type" value="Genomic_DNA"/>
</dbReference>
<gene>
    <name evidence="1" type="ORF">H9828_01585</name>
</gene>
<protein>
    <submittedName>
        <fullName evidence="1">DUF4295 domain-containing protein</fullName>
    </submittedName>
</protein>